<dbReference type="EMBL" id="JYIW01000022">
    <property type="protein sequence ID" value="KJL29904.1"/>
    <property type="molecule type" value="Genomic_DNA"/>
</dbReference>
<evidence type="ECO:0000256" key="2">
    <source>
        <dbReference type="ARBA" id="ARBA00023125"/>
    </source>
</evidence>
<accession>A0A0F0LB62</accession>
<dbReference type="InterPro" id="IPR050109">
    <property type="entry name" value="HTH-type_TetR-like_transc_reg"/>
</dbReference>
<dbReference type="PANTHER" id="PTHR30055:SF234">
    <property type="entry name" value="HTH-TYPE TRANSCRIPTIONAL REGULATOR BETI"/>
    <property type="match status" value="1"/>
</dbReference>
<gene>
    <name evidence="7" type="ORF">RS83_01475</name>
</gene>
<dbReference type="GO" id="GO:0000976">
    <property type="term" value="F:transcription cis-regulatory region binding"/>
    <property type="evidence" value="ECO:0007669"/>
    <property type="project" value="TreeGrafter"/>
</dbReference>
<organism evidence="7 8">
    <name type="scientific">Microbacterium oxydans</name>
    <dbReference type="NCBI Taxonomy" id="82380"/>
    <lineage>
        <taxon>Bacteria</taxon>
        <taxon>Bacillati</taxon>
        <taxon>Actinomycetota</taxon>
        <taxon>Actinomycetes</taxon>
        <taxon>Micrococcales</taxon>
        <taxon>Microbacteriaceae</taxon>
        <taxon>Microbacterium</taxon>
    </lineage>
</organism>
<evidence type="ECO:0000256" key="4">
    <source>
        <dbReference type="PROSITE-ProRule" id="PRU00335"/>
    </source>
</evidence>
<keyword evidence="1" id="KW-0805">Transcription regulation</keyword>
<dbReference type="GO" id="GO:0003700">
    <property type="term" value="F:DNA-binding transcription factor activity"/>
    <property type="evidence" value="ECO:0007669"/>
    <property type="project" value="TreeGrafter"/>
</dbReference>
<evidence type="ECO:0000313" key="7">
    <source>
        <dbReference type="EMBL" id="KJL29904.1"/>
    </source>
</evidence>
<reference evidence="7 8" key="1">
    <citation type="submission" date="2015-02" db="EMBL/GenBank/DDBJ databases">
        <title>Draft genome sequences of ten Microbacterium spp. with emphasis on heavy metal contaminated environments.</title>
        <authorList>
            <person name="Corretto E."/>
        </authorList>
    </citation>
    <scope>NUCLEOTIDE SEQUENCE [LARGE SCALE GENOMIC DNA]</scope>
    <source>
        <strain evidence="7 8">BEL4b</strain>
    </source>
</reference>
<dbReference type="PRINTS" id="PR00455">
    <property type="entry name" value="HTHTETR"/>
</dbReference>
<dbReference type="AlphaFoldDB" id="A0A0F0LB62"/>
<evidence type="ECO:0000256" key="5">
    <source>
        <dbReference type="SAM" id="MobiDB-lite"/>
    </source>
</evidence>
<feature type="domain" description="HTH tetR-type" evidence="6">
    <location>
        <begin position="17"/>
        <end position="77"/>
    </location>
</feature>
<dbReference type="Proteomes" id="UP000033640">
    <property type="component" value="Unassembled WGS sequence"/>
</dbReference>
<evidence type="ECO:0000256" key="3">
    <source>
        <dbReference type="ARBA" id="ARBA00023163"/>
    </source>
</evidence>
<dbReference type="InterPro" id="IPR001647">
    <property type="entry name" value="HTH_TetR"/>
</dbReference>
<comment type="caution">
    <text evidence="7">The sequence shown here is derived from an EMBL/GenBank/DDBJ whole genome shotgun (WGS) entry which is preliminary data.</text>
</comment>
<dbReference type="InterPro" id="IPR023772">
    <property type="entry name" value="DNA-bd_HTH_TetR-type_CS"/>
</dbReference>
<name>A0A0F0LB62_9MICO</name>
<dbReference type="Pfam" id="PF00440">
    <property type="entry name" value="TetR_N"/>
    <property type="match status" value="1"/>
</dbReference>
<evidence type="ECO:0000259" key="6">
    <source>
        <dbReference type="PROSITE" id="PS50977"/>
    </source>
</evidence>
<feature type="region of interest" description="Disordered" evidence="5">
    <location>
        <begin position="201"/>
        <end position="226"/>
    </location>
</feature>
<sequence length="226" mass="25220">MHSMNDSAGSLRDIRKRETIRSLTDIARRLTIEHGFSGFTVEDLCAEAGISRRTFFNYFESKENAVFGFTEIDPRLLELDEEFVAMEGDLLDDFVALMLRRWALIDPLSDAPALMSVIENEPRLLRGAFDRLAETERRDVALIVRREGEDEALRAEVVVHVTGALVRMCVDQLLHHHSTESIEDLIVRRLDVARAAFAAASAASSVPASAPRSPQRSAPTSAPKED</sequence>
<dbReference type="SUPFAM" id="SSF46689">
    <property type="entry name" value="Homeodomain-like"/>
    <property type="match status" value="1"/>
</dbReference>
<evidence type="ECO:0000256" key="1">
    <source>
        <dbReference type="ARBA" id="ARBA00023015"/>
    </source>
</evidence>
<dbReference type="PROSITE" id="PS50977">
    <property type="entry name" value="HTH_TETR_2"/>
    <property type="match status" value="1"/>
</dbReference>
<protein>
    <submittedName>
        <fullName evidence="7">Bacterial regulatory protein, tetR family</fullName>
    </submittedName>
</protein>
<dbReference type="PATRIC" id="fig|82380.11.peg.1512"/>
<proteinExistence type="predicted"/>
<evidence type="ECO:0000313" key="8">
    <source>
        <dbReference type="Proteomes" id="UP000033640"/>
    </source>
</evidence>
<keyword evidence="3" id="KW-0804">Transcription</keyword>
<dbReference type="PANTHER" id="PTHR30055">
    <property type="entry name" value="HTH-TYPE TRANSCRIPTIONAL REGULATOR RUTR"/>
    <property type="match status" value="1"/>
</dbReference>
<dbReference type="PROSITE" id="PS01081">
    <property type="entry name" value="HTH_TETR_1"/>
    <property type="match status" value="1"/>
</dbReference>
<feature type="DNA-binding region" description="H-T-H motif" evidence="4">
    <location>
        <begin position="40"/>
        <end position="59"/>
    </location>
</feature>
<dbReference type="InterPro" id="IPR009057">
    <property type="entry name" value="Homeodomain-like_sf"/>
</dbReference>
<dbReference type="Gene3D" id="1.10.357.10">
    <property type="entry name" value="Tetracycline Repressor, domain 2"/>
    <property type="match status" value="1"/>
</dbReference>
<keyword evidence="2 4" id="KW-0238">DNA-binding</keyword>